<dbReference type="InterPro" id="IPR054722">
    <property type="entry name" value="PolX-like_BBD"/>
</dbReference>
<proteinExistence type="predicted"/>
<dbReference type="AlphaFoldDB" id="A0A803NUV6"/>
<keyword evidence="3" id="KW-1185">Reference proteome</keyword>
<reference evidence="2" key="2">
    <citation type="submission" date="2021-03" db="UniProtKB">
        <authorList>
            <consortium name="EnsemblPlants"/>
        </authorList>
    </citation>
    <scope>IDENTIFICATION</scope>
</reference>
<feature type="domain" description="Retrovirus-related Pol polyprotein from transposon TNT 1-94-like beta-barrel" evidence="1">
    <location>
        <begin position="58"/>
        <end position="133"/>
    </location>
</feature>
<dbReference type="EnsemblPlants" id="evm.model.02.1734">
    <property type="protein sequence ID" value="cds.evm.model.02.1734"/>
    <property type="gene ID" value="evm.TU.02.1734"/>
</dbReference>
<evidence type="ECO:0000313" key="2">
    <source>
        <dbReference type="EnsemblPlants" id="cds.evm.model.02.1734"/>
    </source>
</evidence>
<dbReference type="EMBL" id="UZAU01000218">
    <property type="status" value="NOT_ANNOTATED_CDS"/>
    <property type="molecule type" value="Genomic_DNA"/>
</dbReference>
<name>A0A803NUV6_CANSA</name>
<dbReference type="PANTHER" id="PTHR47592:SF27">
    <property type="entry name" value="OS08G0421700 PROTEIN"/>
    <property type="match status" value="1"/>
</dbReference>
<evidence type="ECO:0000313" key="3">
    <source>
        <dbReference type="Proteomes" id="UP000596661"/>
    </source>
</evidence>
<dbReference type="PANTHER" id="PTHR47592">
    <property type="entry name" value="PBF68 PROTEIN"/>
    <property type="match status" value="1"/>
</dbReference>
<dbReference type="Proteomes" id="UP000596661">
    <property type="component" value="Chromosome 2"/>
</dbReference>
<evidence type="ECO:0000259" key="1">
    <source>
        <dbReference type="Pfam" id="PF22936"/>
    </source>
</evidence>
<reference evidence="2" key="1">
    <citation type="submission" date="2018-11" db="EMBL/GenBank/DDBJ databases">
        <authorList>
            <person name="Grassa J C."/>
        </authorList>
    </citation>
    <scope>NUCLEOTIDE SEQUENCE [LARGE SCALE GENOMIC DNA]</scope>
</reference>
<dbReference type="Gramene" id="evm.model.02.1734">
    <property type="protein sequence ID" value="cds.evm.model.02.1734"/>
    <property type="gene ID" value="evm.TU.02.1734"/>
</dbReference>
<accession>A0A803NUV6</accession>
<sequence length="143" mass="16536">MTRHRFCAFSVTNRVIWHLQVSEQSSSFRNSLIEELPYLTMIRDQHDWWIGRVVGRQGASRHICFDHAMFKTYSTAEDKKVLLGNSHTSIVAGTGDVELKFTSRKTMILKEVMHTREMRKNLVSGYLINKAGFTQTIGLIYLL</sequence>
<dbReference type="Pfam" id="PF22936">
    <property type="entry name" value="Pol_BBD"/>
    <property type="match status" value="1"/>
</dbReference>
<organism evidence="2 3">
    <name type="scientific">Cannabis sativa</name>
    <name type="common">Hemp</name>
    <name type="synonym">Marijuana</name>
    <dbReference type="NCBI Taxonomy" id="3483"/>
    <lineage>
        <taxon>Eukaryota</taxon>
        <taxon>Viridiplantae</taxon>
        <taxon>Streptophyta</taxon>
        <taxon>Embryophyta</taxon>
        <taxon>Tracheophyta</taxon>
        <taxon>Spermatophyta</taxon>
        <taxon>Magnoliopsida</taxon>
        <taxon>eudicotyledons</taxon>
        <taxon>Gunneridae</taxon>
        <taxon>Pentapetalae</taxon>
        <taxon>rosids</taxon>
        <taxon>fabids</taxon>
        <taxon>Rosales</taxon>
        <taxon>Cannabaceae</taxon>
        <taxon>Cannabis</taxon>
    </lineage>
</organism>
<protein>
    <recommendedName>
        <fullName evidence="1">Retrovirus-related Pol polyprotein from transposon TNT 1-94-like beta-barrel domain-containing protein</fullName>
    </recommendedName>
</protein>